<evidence type="ECO:0008006" key="6">
    <source>
        <dbReference type="Google" id="ProtNLM"/>
    </source>
</evidence>
<feature type="signal peptide" evidence="3">
    <location>
        <begin position="1"/>
        <end position="28"/>
    </location>
</feature>
<keyword evidence="5" id="KW-1185">Reference proteome</keyword>
<keyword evidence="3" id="KW-0732">Signal</keyword>
<keyword evidence="2" id="KW-1133">Transmembrane helix</keyword>
<evidence type="ECO:0000313" key="4">
    <source>
        <dbReference type="EMBL" id="SKC36901.1"/>
    </source>
</evidence>
<protein>
    <recommendedName>
        <fullName evidence="6">LPXTG-motif cell wall anchor domain-containing protein</fullName>
    </recommendedName>
</protein>
<feature type="compositionally biased region" description="Low complexity" evidence="1">
    <location>
        <begin position="159"/>
        <end position="229"/>
    </location>
</feature>
<proteinExistence type="predicted"/>
<dbReference type="OrthoDB" id="5150312at2"/>
<feature type="compositionally biased region" description="Basic and acidic residues" evidence="1">
    <location>
        <begin position="56"/>
        <end position="69"/>
    </location>
</feature>
<feature type="compositionally biased region" description="Polar residues" evidence="1">
    <location>
        <begin position="244"/>
        <end position="254"/>
    </location>
</feature>
<dbReference type="Proteomes" id="UP000189777">
    <property type="component" value="Unassembled WGS sequence"/>
</dbReference>
<organism evidence="4 5">
    <name type="scientific">Krasilnikoviella flava</name>
    <dbReference type="NCBI Taxonomy" id="526729"/>
    <lineage>
        <taxon>Bacteria</taxon>
        <taxon>Bacillati</taxon>
        <taxon>Actinomycetota</taxon>
        <taxon>Actinomycetes</taxon>
        <taxon>Micrococcales</taxon>
        <taxon>Promicromonosporaceae</taxon>
        <taxon>Krasilnikoviella</taxon>
    </lineage>
</organism>
<evidence type="ECO:0000256" key="3">
    <source>
        <dbReference type="SAM" id="SignalP"/>
    </source>
</evidence>
<feature type="transmembrane region" description="Helical" evidence="2">
    <location>
        <begin position="275"/>
        <end position="296"/>
    </location>
</feature>
<keyword evidence="2" id="KW-0812">Transmembrane</keyword>
<dbReference type="AlphaFoldDB" id="A0A1T5ICH7"/>
<dbReference type="RefSeq" id="WP_139820669.1">
    <property type="nucleotide sequence ID" value="NZ_FUZQ01000001.1"/>
</dbReference>
<keyword evidence="2" id="KW-0472">Membrane</keyword>
<feature type="region of interest" description="Disordered" evidence="1">
    <location>
        <begin position="153"/>
        <end position="254"/>
    </location>
</feature>
<feature type="region of interest" description="Disordered" evidence="1">
    <location>
        <begin position="35"/>
        <end position="69"/>
    </location>
</feature>
<gene>
    <name evidence="4" type="ORF">SAMN04324258_0334</name>
</gene>
<accession>A0A1T5ICH7</accession>
<dbReference type="EMBL" id="FUZQ01000001">
    <property type="protein sequence ID" value="SKC36901.1"/>
    <property type="molecule type" value="Genomic_DNA"/>
</dbReference>
<name>A0A1T5ICH7_9MICO</name>
<sequence length="302" mass="30247">MRPPTVLGASLLLAAGLTAGLAAGPAVALPAGHGDWSGTGDSRTGGSWDGGSATADGERYSWPEDTRTWDDNVCPDMDEPKTDVDGEKQTITLHAPEGELISAYCVKAGSAKRGEGPKIVELDVPVAEITIAYPTGGKCRAISHYAVEYVDAPAPSPTPETATTPPTEPLEPAEQTTPPADDGNTPAEESPTPTPQAATEAPPAEPSPTASETAPAAVAEQGPSDDVPAGGAGGADDAEAVETRAQTGTVSTGRVSADVEAAAASQSLPVTGAQVLGLVMAAVALVGAGVGALIWTRQRRAS</sequence>
<evidence type="ECO:0000313" key="5">
    <source>
        <dbReference type="Proteomes" id="UP000189777"/>
    </source>
</evidence>
<evidence type="ECO:0000256" key="2">
    <source>
        <dbReference type="SAM" id="Phobius"/>
    </source>
</evidence>
<feature type="chain" id="PRO_5012549778" description="LPXTG-motif cell wall anchor domain-containing protein" evidence="3">
    <location>
        <begin position="29"/>
        <end position="302"/>
    </location>
</feature>
<evidence type="ECO:0000256" key="1">
    <source>
        <dbReference type="SAM" id="MobiDB-lite"/>
    </source>
</evidence>
<reference evidence="4 5" key="1">
    <citation type="submission" date="2017-02" db="EMBL/GenBank/DDBJ databases">
        <authorList>
            <person name="Peterson S.W."/>
        </authorList>
    </citation>
    <scope>NUCLEOTIDE SEQUENCE [LARGE SCALE GENOMIC DNA]</scope>
    <source>
        <strain evidence="4 5">DSM 21481</strain>
    </source>
</reference>